<dbReference type="Gene3D" id="2.60.120.200">
    <property type="match status" value="1"/>
</dbReference>
<dbReference type="InterPro" id="IPR050546">
    <property type="entry name" value="Glycosyl_Hydrlase_16"/>
</dbReference>
<dbReference type="SUPFAM" id="SSF49899">
    <property type="entry name" value="Concanavalin A-like lectins/glucanases"/>
    <property type="match status" value="1"/>
</dbReference>
<dbReference type="OrthoDB" id="192832at2759"/>
<dbReference type="Pfam" id="PF26113">
    <property type="entry name" value="GH16_XgeA"/>
    <property type="match status" value="1"/>
</dbReference>
<keyword evidence="1" id="KW-0732">Signal</keyword>
<dbReference type="GO" id="GO:0004553">
    <property type="term" value="F:hydrolase activity, hydrolyzing O-glycosyl compounds"/>
    <property type="evidence" value="ECO:0007669"/>
    <property type="project" value="InterPro"/>
</dbReference>
<dbReference type="STRING" id="2282107.A0A286US61"/>
<dbReference type="FunFam" id="2.60.120.200:FF:000179">
    <property type="entry name" value="Unplaced genomic scaffold supercont1.19, whole genome shotgun sequence"/>
    <property type="match status" value="1"/>
</dbReference>
<feature type="domain" description="GH16" evidence="2">
    <location>
        <begin position="47"/>
        <end position="349"/>
    </location>
</feature>
<name>A0A286US61_9AGAM</name>
<evidence type="ECO:0000256" key="1">
    <source>
        <dbReference type="SAM" id="SignalP"/>
    </source>
</evidence>
<dbReference type="GO" id="GO:0009251">
    <property type="term" value="P:glucan catabolic process"/>
    <property type="evidence" value="ECO:0007669"/>
    <property type="project" value="TreeGrafter"/>
</dbReference>
<accession>A0A286US61</accession>
<feature type="signal peptide" evidence="1">
    <location>
        <begin position="1"/>
        <end position="26"/>
    </location>
</feature>
<dbReference type="InterPro" id="IPR000757">
    <property type="entry name" value="Beta-glucanase-like"/>
</dbReference>
<dbReference type="PROSITE" id="PS51762">
    <property type="entry name" value="GH16_2"/>
    <property type="match status" value="1"/>
</dbReference>
<evidence type="ECO:0000259" key="2">
    <source>
        <dbReference type="PROSITE" id="PS51762"/>
    </source>
</evidence>
<organism evidence="3 4">
    <name type="scientific">Pyrrhoderma noxium</name>
    <dbReference type="NCBI Taxonomy" id="2282107"/>
    <lineage>
        <taxon>Eukaryota</taxon>
        <taxon>Fungi</taxon>
        <taxon>Dikarya</taxon>
        <taxon>Basidiomycota</taxon>
        <taxon>Agaricomycotina</taxon>
        <taxon>Agaricomycetes</taxon>
        <taxon>Hymenochaetales</taxon>
        <taxon>Hymenochaetaceae</taxon>
        <taxon>Pyrrhoderma</taxon>
    </lineage>
</organism>
<sequence>MKTATRAPIFLYFSVYLLSAADQIYALPNVGEIGGGFLNIAKRLLLSSSSGIDDPGPEFLIRRDDNSTNSTWNFSSGASAKDDTGVWILDTEYSGSSFFDDWTFYTGEDPTHGLVQYVDRDTAFSEGLAFVDSNNTVHMKGDNTSWVDIGSNRKSVRISSNKYWTHGLFVLDVNRIPWGCATWPAYWTLGATATWPAGGEVDIIEGVHDNIHNQVAWHTESGCSLTNDTANFTGTVVGQTDCDGNINNNAGCAITDWSRVSYGESFDAQGGGVYVMMWDDTGIYVWYYYRVSIPQDITDGDPRPSTWTTPSAALSPKGCDIDSFFFNHSVIFDITFCGDWAGNSYATTPNCPGTCEERLQYPANFTNATWSINYLKVYQKQDLHASVTGDALSSLPLPSATMIIASFTSLLAFWLSQTI</sequence>
<comment type="caution">
    <text evidence="3">The sequence shown here is derived from an EMBL/GenBank/DDBJ whole genome shotgun (WGS) entry which is preliminary data.</text>
</comment>
<keyword evidence="4" id="KW-1185">Reference proteome</keyword>
<dbReference type="InterPro" id="IPR013320">
    <property type="entry name" value="ConA-like_dom_sf"/>
</dbReference>
<protein>
    <submittedName>
        <fullName evidence="3">Glycoside hydrolase family 16</fullName>
    </submittedName>
</protein>
<keyword evidence="3" id="KW-0378">Hydrolase</keyword>
<evidence type="ECO:0000313" key="3">
    <source>
        <dbReference type="EMBL" id="PAV22436.1"/>
    </source>
</evidence>
<dbReference type="CDD" id="cd02181">
    <property type="entry name" value="GH16_fungal_Lam16A_glucanase"/>
    <property type="match status" value="1"/>
</dbReference>
<reference evidence="3 4" key="1">
    <citation type="journal article" date="2017" name="Mol. Ecol.">
        <title>Comparative and population genomic landscape of Phellinus noxius: A hypervariable fungus causing root rot in trees.</title>
        <authorList>
            <person name="Chung C.L."/>
            <person name="Lee T.J."/>
            <person name="Akiba M."/>
            <person name="Lee H.H."/>
            <person name="Kuo T.H."/>
            <person name="Liu D."/>
            <person name="Ke H.M."/>
            <person name="Yokoi T."/>
            <person name="Roa M.B."/>
            <person name="Lu M.J."/>
            <person name="Chang Y.Y."/>
            <person name="Ann P.J."/>
            <person name="Tsai J.N."/>
            <person name="Chen C.Y."/>
            <person name="Tzean S.S."/>
            <person name="Ota Y."/>
            <person name="Hattori T."/>
            <person name="Sahashi N."/>
            <person name="Liou R.F."/>
            <person name="Kikuchi T."/>
            <person name="Tsai I.J."/>
        </authorList>
    </citation>
    <scope>NUCLEOTIDE SEQUENCE [LARGE SCALE GENOMIC DNA]</scope>
    <source>
        <strain evidence="3 4">FFPRI411160</strain>
    </source>
</reference>
<evidence type="ECO:0000313" key="4">
    <source>
        <dbReference type="Proteomes" id="UP000217199"/>
    </source>
</evidence>
<proteinExistence type="predicted"/>
<dbReference type="InParanoid" id="A0A286US61"/>
<dbReference type="PANTHER" id="PTHR10963:SF24">
    <property type="entry name" value="GLYCOSIDASE C21B10.07-RELATED"/>
    <property type="match status" value="1"/>
</dbReference>
<feature type="chain" id="PRO_5013642207" evidence="1">
    <location>
        <begin position="27"/>
        <end position="419"/>
    </location>
</feature>
<dbReference type="Proteomes" id="UP000217199">
    <property type="component" value="Unassembled WGS sequence"/>
</dbReference>
<dbReference type="PANTHER" id="PTHR10963">
    <property type="entry name" value="GLYCOSYL HYDROLASE-RELATED"/>
    <property type="match status" value="1"/>
</dbReference>
<dbReference type="AlphaFoldDB" id="A0A286US61"/>
<dbReference type="EMBL" id="NBII01000002">
    <property type="protein sequence ID" value="PAV22436.1"/>
    <property type="molecule type" value="Genomic_DNA"/>
</dbReference>
<gene>
    <name evidence="3" type="ORF">PNOK_0239300</name>
</gene>